<evidence type="ECO:0000313" key="2">
    <source>
        <dbReference type="EMBL" id="KNC86501.1"/>
    </source>
</evidence>
<feature type="region of interest" description="Disordered" evidence="1">
    <location>
        <begin position="123"/>
        <end position="174"/>
    </location>
</feature>
<organism evidence="2 3">
    <name type="scientific">Sphaeroforma arctica JP610</name>
    <dbReference type="NCBI Taxonomy" id="667725"/>
    <lineage>
        <taxon>Eukaryota</taxon>
        <taxon>Ichthyosporea</taxon>
        <taxon>Ichthyophonida</taxon>
        <taxon>Sphaeroforma</taxon>
    </lineage>
</organism>
<dbReference type="RefSeq" id="XP_014160403.1">
    <property type="nucleotide sequence ID" value="XM_014304928.1"/>
</dbReference>
<feature type="compositionally biased region" description="Polar residues" evidence="1">
    <location>
        <begin position="123"/>
        <end position="140"/>
    </location>
</feature>
<proteinExistence type="predicted"/>
<protein>
    <submittedName>
        <fullName evidence="2">Uncharacterized protein</fullName>
    </submittedName>
</protein>
<gene>
    <name evidence="2" type="ORF">SARC_01372</name>
</gene>
<dbReference type="AlphaFoldDB" id="A0A0L0GC65"/>
<dbReference type="EMBL" id="KQ241649">
    <property type="protein sequence ID" value="KNC86501.1"/>
    <property type="molecule type" value="Genomic_DNA"/>
</dbReference>
<reference evidence="2 3" key="1">
    <citation type="submission" date="2011-02" db="EMBL/GenBank/DDBJ databases">
        <title>The Genome Sequence of Sphaeroforma arctica JP610.</title>
        <authorList>
            <consortium name="The Broad Institute Genome Sequencing Platform"/>
            <person name="Russ C."/>
            <person name="Cuomo C."/>
            <person name="Young S.K."/>
            <person name="Zeng Q."/>
            <person name="Gargeya S."/>
            <person name="Alvarado L."/>
            <person name="Berlin A."/>
            <person name="Chapman S.B."/>
            <person name="Chen Z."/>
            <person name="Freedman E."/>
            <person name="Gellesch M."/>
            <person name="Goldberg J."/>
            <person name="Griggs A."/>
            <person name="Gujja S."/>
            <person name="Heilman E."/>
            <person name="Heiman D."/>
            <person name="Howarth C."/>
            <person name="Mehta T."/>
            <person name="Neiman D."/>
            <person name="Pearson M."/>
            <person name="Roberts A."/>
            <person name="Saif S."/>
            <person name="Shea T."/>
            <person name="Shenoy N."/>
            <person name="Sisk P."/>
            <person name="Stolte C."/>
            <person name="Sykes S."/>
            <person name="White J."/>
            <person name="Yandava C."/>
            <person name="Burger G."/>
            <person name="Gray M.W."/>
            <person name="Holland P.W.H."/>
            <person name="King N."/>
            <person name="Lang F.B.F."/>
            <person name="Roger A.J."/>
            <person name="Ruiz-Trillo I."/>
            <person name="Haas B."/>
            <person name="Nusbaum C."/>
            <person name="Birren B."/>
        </authorList>
    </citation>
    <scope>NUCLEOTIDE SEQUENCE [LARGE SCALE GENOMIC DNA]</scope>
    <source>
        <strain evidence="2 3">JP610</strain>
    </source>
</reference>
<evidence type="ECO:0000256" key="1">
    <source>
        <dbReference type="SAM" id="MobiDB-lite"/>
    </source>
</evidence>
<evidence type="ECO:0000313" key="3">
    <source>
        <dbReference type="Proteomes" id="UP000054560"/>
    </source>
</evidence>
<keyword evidence="3" id="KW-1185">Reference proteome</keyword>
<sequence length="216" mass="23525">MTDKALCATLTPIALCDLLDDWHSTDPEQLTAAQRASRATAQTSVTVFDESINSFQQFSDSSNVSFDDGLNSPEDLSDHTADFDCPNPEFVFARSATTDDLTTITLFELPTLLNTTLPGSIKQAQKSPACSQRAAWSQEATSRDTEDEDIHSQDDEEVETDQTPKGKDSASTETASVADLKAMFAEYTASTQDELLSLRTQLATMFTATKIVLTMS</sequence>
<name>A0A0L0GC65_9EUKA</name>
<accession>A0A0L0GC65</accession>
<dbReference type="Proteomes" id="UP000054560">
    <property type="component" value="Unassembled WGS sequence"/>
</dbReference>
<feature type="compositionally biased region" description="Acidic residues" evidence="1">
    <location>
        <begin position="145"/>
        <end position="160"/>
    </location>
</feature>
<dbReference type="GeneID" id="25901876"/>